<name>A0AA88DMJ5_FICCA</name>
<evidence type="ECO:0000256" key="1">
    <source>
        <dbReference type="ARBA" id="ARBA00022723"/>
    </source>
</evidence>
<reference evidence="6" key="1">
    <citation type="submission" date="2023-07" db="EMBL/GenBank/DDBJ databases">
        <title>draft genome sequence of fig (Ficus carica).</title>
        <authorList>
            <person name="Takahashi T."/>
            <person name="Nishimura K."/>
        </authorList>
    </citation>
    <scope>NUCLEOTIDE SEQUENCE</scope>
</reference>
<organism evidence="6 7">
    <name type="scientific">Ficus carica</name>
    <name type="common">Common fig</name>
    <dbReference type="NCBI Taxonomy" id="3494"/>
    <lineage>
        <taxon>Eukaryota</taxon>
        <taxon>Viridiplantae</taxon>
        <taxon>Streptophyta</taxon>
        <taxon>Embryophyta</taxon>
        <taxon>Tracheophyta</taxon>
        <taxon>Spermatophyta</taxon>
        <taxon>Magnoliopsida</taxon>
        <taxon>eudicotyledons</taxon>
        <taxon>Gunneridae</taxon>
        <taxon>Pentapetalae</taxon>
        <taxon>rosids</taxon>
        <taxon>fabids</taxon>
        <taxon>Rosales</taxon>
        <taxon>Moraceae</taxon>
        <taxon>Ficeae</taxon>
        <taxon>Ficus</taxon>
    </lineage>
</organism>
<evidence type="ECO:0000256" key="3">
    <source>
        <dbReference type="ARBA" id="ARBA00022833"/>
    </source>
</evidence>
<sequence length="282" mass="30924">MEPLCEFCAVVRAVVYCKSDHARLCLHCDNCVHSANALSRRHHRSLLCDRCNDQPAIIRCVDEKMCVCQACDWNGNTCAGRHKRQVVLFYNGCPSLAEFSDLFTSLLDEPPCPSGFGDPGWGGSLDAPAASENCAVGNRKDGGSYEMVLSKLRNSESCAKIEPWLGTSSIVPPNGNCGNQTPLSAEESILCKFSKFKDLRIHDGNDLFRTLKMNDVSMNYGNGNEMFSCTSQGPCRYQFEDGGMEGLLMDQKNLSVTESNAPTENAIEETEGSMGAYFLEGH</sequence>
<protein>
    <recommendedName>
        <fullName evidence="5">B box-type domain-containing protein</fullName>
    </recommendedName>
</protein>
<dbReference type="AlphaFoldDB" id="A0AA88DMJ5"/>
<keyword evidence="3" id="KW-0862">Zinc</keyword>
<evidence type="ECO:0000256" key="4">
    <source>
        <dbReference type="PROSITE-ProRule" id="PRU00024"/>
    </source>
</evidence>
<dbReference type="PROSITE" id="PS50119">
    <property type="entry name" value="ZF_BBOX"/>
    <property type="match status" value="1"/>
</dbReference>
<comment type="caution">
    <text evidence="6">The sequence shown here is derived from an EMBL/GenBank/DDBJ whole genome shotgun (WGS) entry which is preliminary data.</text>
</comment>
<feature type="domain" description="B box-type" evidence="5">
    <location>
        <begin position="1"/>
        <end position="47"/>
    </location>
</feature>
<accession>A0AA88DMJ5</accession>
<dbReference type="CDD" id="cd19821">
    <property type="entry name" value="Bbox1_BBX-like"/>
    <property type="match status" value="1"/>
</dbReference>
<dbReference type="InterPro" id="IPR049808">
    <property type="entry name" value="CONSTANS-like_Bbox1"/>
</dbReference>
<gene>
    <name evidence="6" type="ORF">TIFTF001_027210</name>
</gene>
<evidence type="ECO:0000313" key="7">
    <source>
        <dbReference type="Proteomes" id="UP001187192"/>
    </source>
</evidence>
<dbReference type="PANTHER" id="PTHR31717:SF46">
    <property type="entry name" value="CCT MOTIF FAMILY PROTEIN-RELATED"/>
    <property type="match status" value="1"/>
</dbReference>
<dbReference type="GO" id="GO:0008270">
    <property type="term" value="F:zinc ion binding"/>
    <property type="evidence" value="ECO:0007669"/>
    <property type="project" value="UniProtKB-KW"/>
</dbReference>
<evidence type="ECO:0000313" key="6">
    <source>
        <dbReference type="EMBL" id="GMN58097.1"/>
    </source>
</evidence>
<keyword evidence="7" id="KW-1185">Reference proteome</keyword>
<evidence type="ECO:0000259" key="5">
    <source>
        <dbReference type="PROSITE" id="PS50119"/>
    </source>
</evidence>
<keyword evidence="2 4" id="KW-0863">Zinc-finger</keyword>
<keyword evidence="1" id="KW-0479">Metal-binding</keyword>
<dbReference type="PANTHER" id="PTHR31717">
    <property type="entry name" value="ZINC FINGER PROTEIN CONSTANS-LIKE 10"/>
    <property type="match status" value="1"/>
</dbReference>
<dbReference type="InterPro" id="IPR000315">
    <property type="entry name" value="Znf_B-box"/>
</dbReference>
<dbReference type="EMBL" id="BTGU01000075">
    <property type="protein sequence ID" value="GMN58097.1"/>
    <property type="molecule type" value="Genomic_DNA"/>
</dbReference>
<evidence type="ECO:0000256" key="2">
    <source>
        <dbReference type="ARBA" id="ARBA00022771"/>
    </source>
</evidence>
<dbReference type="Proteomes" id="UP001187192">
    <property type="component" value="Unassembled WGS sequence"/>
</dbReference>
<proteinExistence type="predicted"/>